<name>A0A0D7BLC6_9AGAR</name>
<dbReference type="AlphaFoldDB" id="A0A0D7BLC6"/>
<dbReference type="SUPFAM" id="SSF52540">
    <property type="entry name" value="P-loop containing nucleoside triphosphate hydrolases"/>
    <property type="match status" value="1"/>
</dbReference>
<feature type="domain" description="DEAD/DEAH-box helicase" evidence="1">
    <location>
        <begin position="34"/>
        <end position="112"/>
    </location>
</feature>
<dbReference type="Gene3D" id="3.40.50.300">
    <property type="entry name" value="P-loop containing nucleotide triphosphate hydrolases"/>
    <property type="match status" value="1"/>
</dbReference>
<protein>
    <recommendedName>
        <fullName evidence="1">DEAD/DEAH-box helicase domain-containing protein</fullName>
    </recommendedName>
</protein>
<dbReference type="EMBL" id="KN880460">
    <property type="protein sequence ID" value="KIY70944.1"/>
    <property type="molecule type" value="Genomic_DNA"/>
</dbReference>
<dbReference type="Proteomes" id="UP000054007">
    <property type="component" value="Unassembled WGS sequence"/>
</dbReference>
<keyword evidence="3" id="KW-1185">Reference proteome</keyword>
<evidence type="ECO:0000313" key="3">
    <source>
        <dbReference type="Proteomes" id="UP000054007"/>
    </source>
</evidence>
<dbReference type="OrthoDB" id="3260945at2759"/>
<proteinExistence type="predicted"/>
<dbReference type="InterPro" id="IPR011545">
    <property type="entry name" value="DEAD/DEAH_box_helicase_dom"/>
</dbReference>
<sequence length="119" mass="13093">MSKNKIWWSTEGRATLKTIVAKLVPKWPNGLRSEQEEPILRILDGEDLLLTTATGRGKSALFTIPLLVHREVTSNPTDYAGFSCKSTPIGLVITPTKGLASNIVDILMHRQKVGINNVN</sequence>
<dbReference type="InterPro" id="IPR027417">
    <property type="entry name" value="P-loop_NTPase"/>
</dbReference>
<evidence type="ECO:0000259" key="1">
    <source>
        <dbReference type="Pfam" id="PF00270"/>
    </source>
</evidence>
<dbReference type="GO" id="GO:0003676">
    <property type="term" value="F:nucleic acid binding"/>
    <property type="evidence" value="ECO:0007669"/>
    <property type="project" value="InterPro"/>
</dbReference>
<dbReference type="Pfam" id="PF00270">
    <property type="entry name" value="DEAD"/>
    <property type="match status" value="1"/>
</dbReference>
<accession>A0A0D7BLC6</accession>
<dbReference type="GO" id="GO:0005524">
    <property type="term" value="F:ATP binding"/>
    <property type="evidence" value="ECO:0007669"/>
    <property type="project" value="InterPro"/>
</dbReference>
<evidence type="ECO:0000313" key="2">
    <source>
        <dbReference type="EMBL" id="KIY70944.1"/>
    </source>
</evidence>
<organism evidence="2 3">
    <name type="scientific">Cylindrobasidium torrendii FP15055 ss-10</name>
    <dbReference type="NCBI Taxonomy" id="1314674"/>
    <lineage>
        <taxon>Eukaryota</taxon>
        <taxon>Fungi</taxon>
        <taxon>Dikarya</taxon>
        <taxon>Basidiomycota</taxon>
        <taxon>Agaricomycotina</taxon>
        <taxon>Agaricomycetes</taxon>
        <taxon>Agaricomycetidae</taxon>
        <taxon>Agaricales</taxon>
        <taxon>Marasmiineae</taxon>
        <taxon>Physalacriaceae</taxon>
        <taxon>Cylindrobasidium</taxon>
    </lineage>
</organism>
<reference evidence="2 3" key="1">
    <citation type="journal article" date="2015" name="Fungal Genet. Biol.">
        <title>Evolution of novel wood decay mechanisms in Agaricales revealed by the genome sequences of Fistulina hepatica and Cylindrobasidium torrendii.</title>
        <authorList>
            <person name="Floudas D."/>
            <person name="Held B.W."/>
            <person name="Riley R."/>
            <person name="Nagy L.G."/>
            <person name="Koehler G."/>
            <person name="Ransdell A.S."/>
            <person name="Younus H."/>
            <person name="Chow J."/>
            <person name="Chiniquy J."/>
            <person name="Lipzen A."/>
            <person name="Tritt A."/>
            <person name="Sun H."/>
            <person name="Haridas S."/>
            <person name="LaButti K."/>
            <person name="Ohm R.A."/>
            <person name="Kues U."/>
            <person name="Blanchette R.A."/>
            <person name="Grigoriev I.V."/>
            <person name="Minto R.E."/>
            <person name="Hibbett D.S."/>
        </authorList>
    </citation>
    <scope>NUCLEOTIDE SEQUENCE [LARGE SCALE GENOMIC DNA]</scope>
    <source>
        <strain evidence="2 3">FP15055 ss-10</strain>
    </source>
</reference>
<gene>
    <name evidence="2" type="ORF">CYLTODRAFT_472970</name>
</gene>